<sequence length="116" mass="13427">MSRLFRSFDIDASPFADTGIYQRNLRMERRYSREAALKHLNNMGIAGEGGDSPWINVLHTKEQAASINVDGIKYLAKLIVDPLIHWLPLHISDYFKLIPCPFQQSNRSYKRPDHSR</sequence>
<proteinExistence type="predicted"/>
<dbReference type="EMBL" id="JBJQND010000016">
    <property type="protein sequence ID" value="KAL3846864.1"/>
    <property type="molecule type" value="Genomic_DNA"/>
</dbReference>
<accession>A0ABD3UBH4</accession>
<organism evidence="1 2">
    <name type="scientific">Sinanodonta woodiana</name>
    <name type="common">Chinese pond mussel</name>
    <name type="synonym">Anodonta woodiana</name>
    <dbReference type="NCBI Taxonomy" id="1069815"/>
    <lineage>
        <taxon>Eukaryota</taxon>
        <taxon>Metazoa</taxon>
        <taxon>Spiralia</taxon>
        <taxon>Lophotrochozoa</taxon>
        <taxon>Mollusca</taxon>
        <taxon>Bivalvia</taxon>
        <taxon>Autobranchia</taxon>
        <taxon>Heteroconchia</taxon>
        <taxon>Palaeoheterodonta</taxon>
        <taxon>Unionida</taxon>
        <taxon>Unionoidea</taxon>
        <taxon>Unionidae</taxon>
        <taxon>Unioninae</taxon>
        <taxon>Sinanodonta</taxon>
    </lineage>
</organism>
<evidence type="ECO:0000313" key="1">
    <source>
        <dbReference type="EMBL" id="KAL3846864.1"/>
    </source>
</evidence>
<evidence type="ECO:0000313" key="2">
    <source>
        <dbReference type="Proteomes" id="UP001634394"/>
    </source>
</evidence>
<name>A0ABD3UBH4_SINWO</name>
<dbReference type="Proteomes" id="UP001634394">
    <property type="component" value="Unassembled WGS sequence"/>
</dbReference>
<comment type="caution">
    <text evidence="1">The sequence shown here is derived from an EMBL/GenBank/DDBJ whole genome shotgun (WGS) entry which is preliminary data.</text>
</comment>
<protein>
    <submittedName>
        <fullName evidence="1">Uncharacterized protein</fullName>
    </submittedName>
</protein>
<reference evidence="1 2" key="1">
    <citation type="submission" date="2024-11" db="EMBL/GenBank/DDBJ databases">
        <title>Chromosome-level genome assembly of the freshwater bivalve Anodonta woodiana.</title>
        <authorList>
            <person name="Chen X."/>
        </authorList>
    </citation>
    <scope>NUCLEOTIDE SEQUENCE [LARGE SCALE GENOMIC DNA]</scope>
    <source>
        <strain evidence="1">MN2024</strain>
        <tissue evidence="1">Gills</tissue>
    </source>
</reference>
<keyword evidence="2" id="KW-1185">Reference proteome</keyword>
<gene>
    <name evidence="1" type="ORF">ACJMK2_017818</name>
</gene>
<dbReference type="AlphaFoldDB" id="A0ABD3UBH4"/>